<dbReference type="Proteomes" id="UP000197361">
    <property type="component" value="Unassembled WGS sequence"/>
</dbReference>
<evidence type="ECO:0000313" key="4">
    <source>
        <dbReference type="Proteomes" id="UP000197361"/>
    </source>
</evidence>
<evidence type="ECO:0000256" key="2">
    <source>
        <dbReference type="ARBA" id="ARBA00023002"/>
    </source>
</evidence>
<name>A0A246JKL7_9SPHN</name>
<dbReference type="NCBIfam" id="NF004849">
    <property type="entry name" value="PRK06200.1"/>
    <property type="match status" value="1"/>
</dbReference>
<evidence type="ECO:0000313" key="3">
    <source>
        <dbReference type="EMBL" id="OWQ92769.1"/>
    </source>
</evidence>
<dbReference type="RefSeq" id="WP_088443845.1">
    <property type="nucleotide sequence ID" value="NZ_BMMC01000027.1"/>
</dbReference>
<sequence>MEERKLSNRLDGQVALLTGGATGIGAAVVARYIEEGAKVGVLVKDDEQVELVRSRHGDSVLAVAGDVRSYADNARAVAETVATFSKLDVFVGNVGIWDFMVPLEQQGPEQLGKVFDEIFDVNLKGYFLGARAALPELRKTKGSIIFTASTSSYYTGGGGTLYVASKHAVLGLIKQLAWELSPDIRVNGVAPGGTRTPLSGTQTGGFAETKMEQMPGLDDLISSMTPLGRIAEPADHTGLYALLASRRDSSYMTGTVLLSDGGIGIGKRPDG</sequence>
<dbReference type="OrthoDB" id="198783at2"/>
<dbReference type="InterPro" id="IPR036291">
    <property type="entry name" value="NAD(P)-bd_dom_sf"/>
</dbReference>
<dbReference type="InterPro" id="IPR002347">
    <property type="entry name" value="SDR_fam"/>
</dbReference>
<accession>A0A246JKL7</accession>
<dbReference type="PRINTS" id="PR00080">
    <property type="entry name" value="SDRFAMILY"/>
</dbReference>
<dbReference type="EMBL" id="NISK01000006">
    <property type="protein sequence ID" value="OWQ92769.1"/>
    <property type="molecule type" value="Genomic_DNA"/>
</dbReference>
<dbReference type="InterPro" id="IPR020904">
    <property type="entry name" value="Sc_DH/Rdtase_CS"/>
</dbReference>
<gene>
    <name evidence="3" type="ORF">CDQ92_19260</name>
</gene>
<dbReference type="PANTHER" id="PTHR43008:SF4">
    <property type="entry name" value="CHAIN DEHYDROGENASE, PUTATIVE (AFU_ORTHOLOGUE AFUA_4G08710)-RELATED"/>
    <property type="match status" value="1"/>
</dbReference>
<dbReference type="PRINTS" id="PR00081">
    <property type="entry name" value="GDHRDH"/>
</dbReference>
<proteinExistence type="inferred from homology"/>
<keyword evidence="2" id="KW-0560">Oxidoreductase</keyword>
<organism evidence="3 4">
    <name type="scientific">Sphingopyxis bauzanensis</name>
    <dbReference type="NCBI Taxonomy" id="651663"/>
    <lineage>
        <taxon>Bacteria</taxon>
        <taxon>Pseudomonadati</taxon>
        <taxon>Pseudomonadota</taxon>
        <taxon>Alphaproteobacteria</taxon>
        <taxon>Sphingomonadales</taxon>
        <taxon>Sphingomonadaceae</taxon>
        <taxon>Sphingopyxis</taxon>
    </lineage>
</organism>
<comment type="caution">
    <text evidence="3">The sequence shown here is derived from an EMBL/GenBank/DDBJ whole genome shotgun (WGS) entry which is preliminary data.</text>
</comment>
<keyword evidence="4" id="KW-1185">Reference proteome</keyword>
<dbReference type="PROSITE" id="PS00061">
    <property type="entry name" value="ADH_SHORT"/>
    <property type="match status" value="1"/>
</dbReference>
<comment type="similarity">
    <text evidence="1">Belongs to the short-chain dehydrogenases/reductases (SDR) family.</text>
</comment>
<evidence type="ECO:0000256" key="1">
    <source>
        <dbReference type="ARBA" id="ARBA00006484"/>
    </source>
</evidence>
<dbReference type="PANTHER" id="PTHR43008">
    <property type="entry name" value="BENZIL REDUCTASE"/>
    <property type="match status" value="1"/>
</dbReference>
<dbReference type="AlphaFoldDB" id="A0A246JKL7"/>
<reference evidence="3 4" key="1">
    <citation type="journal article" date="2010" name="Int. J. Syst. Evol. Microbiol.">
        <title>Sphingopyxis bauzanensis sp. nov., a psychrophilic bacterium isolated from soil.</title>
        <authorList>
            <person name="Zhang D.C."/>
            <person name="Liu H.C."/>
            <person name="Xin Y.H."/>
            <person name="Zhou Y.G."/>
            <person name="Schinner F."/>
            <person name="Margesin R."/>
        </authorList>
    </citation>
    <scope>NUCLEOTIDE SEQUENCE [LARGE SCALE GENOMIC DNA]</scope>
    <source>
        <strain evidence="3 4">DSM 22271</strain>
    </source>
</reference>
<dbReference type="GO" id="GO:0050664">
    <property type="term" value="F:oxidoreductase activity, acting on NAD(P)H, oxygen as acceptor"/>
    <property type="evidence" value="ECO:0007669"/>
    <property type="project" value="TreeGrafter"/>
</dbReference>
<dbReference type="Pfam" id="PF13561">
    <property type="entry name" value="adh_short_C2"/>
    <property type="match status" value="1"/>
</dbReference>
<dbReference type="FunFam" id="3.40.50.720:FF:000084">
    <property type="entry name" value="Short-chain dehydrogenase reductase"/>
    <property type="match status" value="1"/>
</dbReference>
<dbReference type="SUPFAM" id="SSF51735">
    <property type="entry name" value="NAD(P)-binding Rossmann-fold domains"/>
    <property type="match status" value="1"/>
</dbReference>
<dbReference type="Gene3D" id="3.40.50.720">
    <property type="entry name" value="NAD(P)-binding Rossmann-like Domain"/>
    <property type="match status" value="1"/>
</dbReference>
<protein>
    <submittedName>
        <fullName evidence="3">3-(Cis-5,6-dihydroxycyclohexa-1, 3-dien-1-yl)propanoate dehydrogenase</fullName>
    </submittedName>
</protein>